<dbReference type="Proteomes" id="UP000252118">
    <property type="component" value="Unassembled WGS sequence"/>
</dbReference>
<accession>A0A366EHK2</accession>
<comment type="caution">
    <text evidence="1">The sequence shown here is derived from an EMBL/GenBank/DDBJ whole genome shotgun (WGS) entry which is preliminary data.</text>
</comment>
<dbReference type="AlphaFoldDB" id="A0A366EHK2"/>
<evidence type="ECO:0000313" key="1">
    <source>
        <dbReference type="EMBL" id="RBP01200.1"/>
    </source>
</evidence>
<dbReference type="EMBL" id="QNRJ01000020">
    <property type="protein sequence ID" value="RBP01200.1"/>
    <property type="molecule type" value="Genomic_DNA"/>
</dbReference>
<evidence type="ECO:0000313" key="2">
    <source>
        <dbReference type="Proteomes" id="UP000252118"/>
    </source>
</evidence>
<protein>
    <submittedName>
        <fullName evidence="1">Uncharacterized protein</fullName>
    </submittedName>
</protein>
<name>A0A366EHK2_9BACI</name>
<proteinExistence type="predicted"/>
<sequence>TLFLPAMLIDLRVIYLTITLKYHTTSILTEGGYLNAEKHLEYHLV</sequence>
<organism evidence="1 2">
    <name type="scientific">Rossellomorea aquimaris</name>
    <dbReference type="NCBI Taxonomy" id="189382"/>
    <lineage>
        <taxon>Bacteria</taxon>
        <taxon>Bacillati</taxon>
        <taxon>Bacillota</taxon>
        <taxon>Bacilli</taxon>
        <taxon>Bacillales</taxon>
        <taxon>Bacillaceae</taxon>
        <taxon>Rossellomorea</taxon>
    </lineage>
</organism>
<gene>
    <name evidence="1" type="ORF">DET59_1201</name>
</gene>
<reference evidence="1 2" key="1">
    <citation type="submission" date="2018-06" db="EMBL/GenBank/DDBJ databases">
        <title>Freshwater and sediment microbial communities from various areas in North America, analyzing microbe dynamics in response to fracking.</title>
        <authorList>
            <person name="Lamendella R."/>
        </authorList>
    </citation>
    <scope>NUCLEOTIDE SEQUENCE [LARGE SCALE GENOMIC DNA]</scope>
    <source>
        <strain evidence="1 2">97B</strain>
    </source>
</reference>
<feature type="non-terminal residue" evidence="1">
    <location>
        <position position="1"/>
    </location>
</feature>